<dbReference type="InterPro" id="IPR002931">
    <property type="entry name" value="Transglutaminase-like"/>
</dbReference>
<dbReference type="Pfam" id="PF08379">
    <property type="entry name" value="Bact_transglu_N"/>
    <property type="match status" value="1"/>
</dbReference>
<organism evidence="2 3">
    <name type="scientific">Alteromonas alba</name>
    <dbReference type="NCBI Taxonomy" id="2079529"/>
    <lineage>
        <taxon>Bacteria</taxon>
        <taxon>Pseudomonadati</taxon>
        <taxon>Pseudomonadota</taxon>
        <taxon>Gammaproteobacteria</taxon>
        <taxon>Alteromonadales</taxon>
        <taxon>Alteromonadaceae</taxon>
        <taxon>Alteromonas/Salinimonas group</taxon>
        <taxon>Alteromonas</taxon>
    </lineage>
</organism>
<dbReference type="PANTHER" id="PTHR33490">
    <property type="entry name" value="BLR5614 PROTEIN-RELATED"/>
    <property type="match status" value="1"/>
</dbReference>
<keyword evidence="2" id="KW-0645">Protease</keyword>
<sequence>MWLSTECNLTFDITTPTPFILMLRPRNDFNQWVAEQTYTISPNVPVIEYNDSFGNSCQRLVAPVGTFSVRTSAKVLTSPAVIGDRWAGFNEIDTLPNEELSYLLPSRYCESDRFVEMAHSIVANCVPGYEQVAAIEDWIRTHVLFNPDSIYFQQSATEINQSREGVCRELAHLGIALCRSLCIPARMVVGYLHGLTPMDMHAWFEAYVGGRWYTFDATQPSSDGARVAIAFGHDASDVATFTQFGPAVQPKVMTVNVSEIEPPDEANPKA</sequence>
<dbReference type="EMBL" id="PVNP01000125">
    <property type="protein sequence ID" value="PRO73304.1"/>
    <property type="molecule type" value="Genomic_DNA"/>
</dbReference>
<dbReference type="OrthoDB" id="9804872at2"/>
<dbReference type="Pfam" id="PF01841">
    <property type="entry name" value="Transglut_core"/>
    <property type="match status" value="1"/>
</dbReference>
<dbReference type="SMART" id="SM00460">
    <property type="entry name" value="TGc"/>
    <property type="match status" value="1"/>
</dbReference>
<reference evidence="3" key="1">
    <citation type="journal article" date="2020" name="Int. J. Syst. Evol. Microbiol.">
        <title>Alteromonas alba sp. nov., a marine bacterium isolated from the seawater of the West Pacific Ocean.</title>
        <authorList>
            <person name="Sun C."/>
            <person name="Wu Y.-H."/>
            <person name="Xamxidin M."/>
            <person name="Cheng H."/>
            <person name="Xu X.-W."/>
        </authorList>
    </citation>
    <scope>NUCLEOTIDE SEQUENCE [LARGE SCALE GENOMIC DNA]</scope>
    <source>
        <strain evidence="3">190</strain>
    </source>
</reference>
<protein>
    <submittedName>
        <fullName evidence="2">Cysteine protease</fullName>
    </submittedName>
</protein>
<gene>
    <name evidence="2" type="ORF">C6Y40_12145</name>
</gene>
<keyword evidence="2" id="KW-0378">Hydrolase</keyword>
<dbReference type="Gene3D" id="2.60.40.2250">
    <property type="match status" value="1"/>
</dbReference>
<dbReference type="Gene3D" id="3.10.620.30">
    <property type="match status" value="1"/>
</dbReference>
<dbReference type="GO" id="GO:0006508">
    <property type="term" value="P:proteolysis"/>
    <property type="evidence" value="ECO:0007669"/>
    <property type="project" value="UniProtKB-KW"/>
</dbReference>
<feature type="domain" description="Transglutaminase-like" evidence="1">
    <location>
        <begin position="159"/>
        <end position="219"/>
    </location>
</feature>
<evidence type="ECO:0000313" key="3">
    <source>
        <dbReference type="Proteomes" id="UP000238949"/>
    </source>
</evidence>
<evidence type="ECO:0000259" key="1">
    <source>
        <dbReference type="SMART" id="SM00460"/>
    </source>
</evidence>
<dbReference type="RefSeq" id="WP_105934822.1">
    <property type="nucleotide sequence ID" value="NZ_PVNP01000125.1"/>
</dbReference>
<dbReference type="SUPFAM" id="SSF54001">
    <property type="entry name" value="Cysteine proteinases"/>
    <property type="match status" value="1"/>
</dbReference>
<dbReference type="GO" id="GO:0008233">
    <property type="term" value="F:peptidase activity"/>
    <property type="evidence" value="ECO:0007669"/>
    <property type="project" value="UniProtKB-KW"/>
</dbReference>
<proteinExistence type="predicted"/>
<dbReference type="InterPro" id="IPR013589">
    <property type="entry name" value="Bac_transglu_N"/>
</dbReference>
<accession>A0A2S9VA64</accession>
<dbReference type="AlphaFoldDB" id="A0A2S9VA64"/>
<evidence type="ECO:0000313" key="2">
    <source>
        <dbReference type="EMBL" id="PRO73304.1"/>
    </source>
</evidence>
<dbReference type="InterPro" id="IPR038765">
    <property type="entry name" value="Papain-like_cys_pep_sf"/>
</dbReference>
<dbReference type="Proteomes" id="UP000238949">
    <property type="component" value="Unassembled WGS sequence"/>
</dbReference>
<comment type="caution">
    <text evidence="2">The sequence shown here is derived from an EMBL/GenBank/DDBJ whole genome shotgun (WGS) entry which is preliminary data.</text>
</comment>
<name>A0A2S9VA64_9ALTE</name>
<keyword evidence="3" id="KW-1185">Reference proteome</keyword>
<dbReference type="PANTHER" id="PTHR33490:SF12">
    <property type="entry name" value="BLL5557 PROTEIN"/>
    <property type="match status" value="1"/>
</dbReference>